<proteinExistence type="predicted"/>
<organism evidence="2 3">
    <name type="scientific">Bonamia ostreae</name>
    <dbReference type="NCBI Taxonomy" id="126728"/>
    <lineage>
        <taxon>Eukaryota</taxon>
        <taxon>Sar</taxon>
        <taxon>Rhizaria</taxon>
        <taxon>Endomyxa</taxon>
        <taxon>Ascetosporea</taxon>
        <taxon>Haplosporida</taxon>
        <taxon>Bonamia</taxon>
    </lineage>
</organism>
<accession>A0ABV2AQD9</accession>
<evidence type="ECO:0000256" key="1">
    <source>
        <dbReference type="SAM" id="MobiDB-lite"/>
    </source>
</evidence>
<protein>
    <submittedName>
        <fullName evidence="2">Uncharacterized protein</fullName>
    </submittedName>
</protein>
<reference evidence="2 3" key="1">
    <citation type="journal article" date="2024" name="BMC Biol.">
        <title>Comparative genomics of Ascetosporea gives new insight into the evolutionary basis for animal parasitism in Rhizaria.</title>
        <authorList>
            <person name="Hiltunen Thoren M."/>
            <person name="Onut-Brannstrom I."/>
            <person name="Alfjorden A."/>
            <person name="Peckova H."/>
            <person name="Swords F."/>
            <person name="Hooper C."/>
            <person name="Holzer A.S."/>
            <person name="Bass D."/>
            <person name="Burki F."/>
        </authorList>
    </citation>
    <scope>NUCLEOTIDE SEQUENCE [LARGE SCALE GENOMIC DNA]</scope>
    <source>
        <strain evidence="2">20-A016</strain>
    </source>
</reference>
<evidence type="ECO:0000313" key="3">
    <source>
        <dbReference type="Proteomes" id="UP001439008"/>
    </source>
</evidence>
<feature type="region of interest" description="Disordered" evidence="1">
    <location>
        <begin position="1"/>
        <end position="36"/>
    </location>
</feature>
<keyword evidence="3" id="KW-1185">Reference proteome</keyword>
<name>A0ABV2AQD9_9EUKA</name>
<dbReference type="EMBL" id="JBDODL010001485">
    <property type="protein sequence ID" value="MES1921562.1"/>
    <property type="molecule type" value="Genomic_DNA"/>
</dbReference>
<sequence>MENTEEILENKVEYEEKNDSLNRISQNEPDFEKKQENKNLLTLMLAKELEKRNLEPKKLSPKTEKILPKTENNGNLDAFLNESAAKSHKNIKFKTFKFECDKRAKNRKSFYKPKLKIAKTKNIKILTVSKPFKFLTEIRARKRVKDKMTFKRMWKN</sequence>
<feature type="compositionally biased region" description="Basic and acidic residues" evidence="1">
    <location>
        <begin position="8"/>
        <end position="20"/>
    </location>
</feature>
<comment type="caution">
    <text evidence="2">The sequence shown here is derived from an EMBL/GenBank/DDBJ whole genome shotgun (WGS) entry which is preliminary data.</text>
</comment>
<gene>
    <name evidence="2" type="ORF">MHBO_003095</name>
</gene>
<dbReference type="Proteomes" id="UP001439008">
    <property type="component" value="Unassembled WGS sequence"/>
</dbReference>
<evidence type="ECO:0000313" key="2">
    <source>
        <dbReference type="EMBL" id="MES1921562.1"/>
    </source>
</evidence>